<organism evidence="1">
    <name type="scientific">Leptolyngbya sp. NK1-12</name>
    <dbReference type="NCBI Taxonomy" id="2547451"/>
    <lineage>
        <taxon>Bacteria</taxon>
        <taxon>Bacillati</taxon>
        <taxon>Cyanobacteriota</taxon>
        <taxon>Cyanophyceae</taxon>
        <taxon>Leptolyngbyales</taxon>
        <taxon>Leptolyngbyaceae</taxon>
        <taxon>Leptolyngbya group</taxon>
        <taxon>Leptolyngbya</taxon>
    </lineage>
</organism>
<gene>
    <name evidence="1" type="ORF">HJG54_33485</name>
</gene>
<dbReference type="AlphaFoldDB" id="A0AA97APD3"/>
<name>A0AA97APD3_9CYAN</name>
<evidence type="ECO:0000313" key="1">
    <source>
        <dbReference type="EMBL" id="WNZ27752.1"/>
    </source>
</evidence>
<dbReference type="RefSeq" id="WP_316436215.1">
    <property type="nucleotide sequence ID" value="NZ_CP053587.1"/>
</dbReference>
<sequence length="326" mass="36482">MPLQLPNLDDRTYDDLVQEAISLIPSYAPEWTNYNASDPGITLIELFAYLSEMLIYRLNRVTNANRQAFLNLIVGLDDKGQKRYPAPLDETTLNQEIQKAVLQLRQSDRAITLADFERHAVAIRQVARAHCIPLRNLATGDMQSGDLPGHISVVIVPTLPADTAFTPTALQPTADMIQAVSNDLEQRRLLTTRVHVVGAKFVSIGIQLEIHLKTDALETTVRSLVETTLKEFLHPLRGDTNGTGWEFGRSVFVSEIYELLDQLPGIEFIVPDNDQPELHLVSSQNFAFTSGDRLLKTDRGDLIGIRLFANELVHLSQIQLTFPTFS</sequence>
<dbReference type="EMBL" id="CP053587">
    <property type="protein sequence ID" value="WNZ27752.1"/>
    <property type="molecule type" value="Genomic_DNA"/>
</dbReference>
<evidence type="ECO:0008006" key="2">
    <source>
        <dbReference type="Google" id="ProtNLM"/>
    </source>
</evidence>
<protein>
    <recommendedName>
        <fullName evidence="2">Baseplate protein J-like domain-containing protein</fullName>
    </recommendedName>
</protein>
<proteinExistence type="predicted"/>
<reference evidence="1" key="1">
    <citation type="submission" date="2020-05" db="EMBL/GenBank/DDBJ databases">
        <authorList>
            <person name="Zhu T."/>
            <person name="Keshari N."/>
            <person name="Lu X."/>
        </authorList>
    </citation>
    <scope>NUCLEOTIDE SEQUENCE</scope>
    <source>
        <strain evidence="1">NK1-12</strain>
    </source>
</reference>
<accession>A0AA97APD3</accession>